<dbReference type="HOGENOM" id="CLU_040273_4_1_9"/>
<evidence type="ECO:0008006" key="6">
    <source>
        <dbReference type="Google" id="ProtNLM"/>
    </source>
</evidence>
<organism evidence="4 5">
    <name type="scientific">Clostridium perfringens (strain ATCC 13124 / DSM 756 / JCM 1290 / NCIMB 6125 / NCTC 8237 / Type A)</name>
    <dbReference type="NCBI Taxonomy" id="195103"/>
    <lineage>
        <taxon>Bacteria</taxon>
        <taxon>Bacillati</taxon>
        <taxon>Bacillota</taxon>
        <taxon>Clostridia</taxon>
        <taxon>Eubacteriales</taxon>
        <taxon>Clostridiaceae</taxon>
        <taxon>Clostridium</taxon>
    </lineage>
</organism>
<keyword evidence="2" id="KW-0175">Coiled coil</keyword>
<evidence type="ECO:0000313" key="4">
    <source>
        <dbReference type="EMBL" id="ABG82466.1"/>
    </source>
</evidence>
<keyword evidence="5" id="KW-1185">Reference proteome</keyword>
<keyword evidence="3" id="KW-0472">Membrane</keyword>
<accession>A0A0H2YPN1</accession>
<sequence>MKKLSSQIIIGIVCALLGFLLTYQFKIINNKEKNIIENYNQNDIMAEIDGLKKEKEELQKNNDSLNKRLKEMEDAAASKGDVNNKIKEQLDKTRMILGTEEVKGPGIILSITPKSPLLTSKDPEYISEKEIIHILNLLAFSGAEAIAVNDIRITPQTGIKNASNFIWIGNNERISPKEKLTIKVIGNQDNLIKGIDFPGEMDYGVLGGNYDYKYEKKDSITIPKTTQNLSSEYLKKVD</sequence>
<dbReference type="KEGG" id="cpf:CPF_2111"/>
<evidence type="ECO:0000256" key="2">
    <source>
        <dbReference type="SAM" id="Coils"/>
    </source>
</evidence>
<evidence type="ECO:0000313" key="5">
    <source>
        <dbReference type="Proteomes" id="UP000001823"/>
    </source>
</evidence>
<keyword evidence="3" id="KW-1133">Transmembrane helix</keyword>
<keyword evidence="3" id="KW-0812">Transmembrane</keyword>
<dbReference type="InterPro" id="IPR010273">
    <property type="entry name" value="DUF881"/>
</dbReference>
<dbReference type="STRING" id="195103.CPF_2111"/>
<evidence type="ECO:0000256" key="3">
    <source>
        <dbReference type="SAM" id="Phobius"/>
    </source>
</evidence>
<reference evidence="4 5" key="1">
    <citation type="journal article" date="2006" name="Genome Res.">
        <title>Skewed genomic variability in strains of the toxigenic bacterial pathogen, Clostridium perfringens.</title>
        <authorList>
            <person name="Myers G.S."/>
            <person name="Rasko D.A."/>
            <person name="Cheung J.K."/>
            <person name="Ravel J."/>
            <person name="Seshadri R."/>
            <person name="Deboy R.T."/>
            <person name="Ren Q."/>
            <person name="Varga J."/>
            <person name="Awad M.M."/>
            <person name="Brinkac L.M."/>
            <person name="Daugherty S.C."/>
            <person name="Haft D.H."/>
            <person name="Dodson R.J."/>
            <person name="Madupu R."/>
            <person name="Nelson W.C."/>
            <person name="Rosovitz M.J."/>
            <person name="Sullivan S.A."/>
            <person name="Khouri H."/>
            <person name="Dimitrov G.I."/>
            <person name="Watkins K.L."/>
            <person name="Mulligan S."/>
            <person name="Benton J."/>
            <person name="Radune D."/>
            <person name="Fisher D.J."/>
            <person name="Atkins H.S."/>
            <person name="Hiscox T."/>
            <person name="Jost B.H."/>
            <person name="Billington S.J."/>
            <person name="Songer J.G."/>
            <person name="McClane B.A."/>
            <person name="Titball R.W."/>
            <person name="Rood J.I."/>
            <person name="Melville S.B."/>
            <person name="Paulsen I.T."/>
        </authorList>
    </citation>
    <scope>NUCLEOTIDE SEQUENCE [LARGE SCALE GENOMIC DNA]</scope>
    <source>
        <strain evidence="5">ATCC 13124 / DSM 756 / JCM 1290 / NCIMB 6125 / NCTC 8237 / S 107 / Type A</strain>
    </source>
</reference>
<dbReference type="Pfam" id="PF05949">
    <property type="entry name" value="DUF881"/>
    <property type="match status" value="1"/>
</dbReference>
<proteinExistence type="inferred from homology"/>
<dbReference type="PaxDb" id="195103-CPF_2111"/>
<dbReference type="PANTHER" id="PTHR37313">
    <property type="entry name" value="UPF0749 PROTEIN RV1825"/>
    <property type="match status" value="1"/>
</dbReference>
<dbReference type="RefSeq" id="WP_003451626.1">
    <property type="nucleotide sequence ID" value="NC_008261.1"/>
</dbReference>
<name>A0A0H2YPN1_CLOP1</name>
<comment type="similarity">
    <text evidence="1">Belongs to the UPF0749 family.</text>
</comment>
<gene>
    <name evidence="4" type="ordered locus">CPF_2111</name>
</gene>
<dbReference type="AlphaFoldDB" id="A0A0H2YPN1"/>
<dbReference type="EMBL" id="CP000246">
    <property type="protein sequence ID" value="ABG82466.1"/>
    <property type="molecule type" value="Genomic_DNA"/>
</dbReference>
<dbReference type="PANTHER" id="PTHR37313:SF2">
    <property type="entry name" value="UPF0749 PROTEIN YLXX"/>
    <property type="match status" value="1"/>
</dbReference>
<protein>
    <recommendedName>
        <fullName evidence="6">Division initiation protein</fullName>
    </recommendedName>
</protein>
<dbReference type="Gene3D" id="3.30.70.1880">
    <property type="entry name" value="Protein of unknown function DUF881"/>
    <property type="match status" value="1"/>
</dbReference>
<dbReference type="Proteomes" id="UP000001823">
    <property type="component" value="Chromosome"/>
</dbReference>
<dbReference type="eggNOG" id="COG3879">
    <property type="taxonomic scope" value="Bacteria"/>
</dbReference>
<feature type="transmembrane region" description="Helical" evidence="3">
    <location>
        <begin position="6"/>
        <end position="23"/>
    </location>
</feature>
<feature type="coiled-coil region" evidence="2">
    <location>
        <begin position="41"/>
        <end position="75"/>
    </location>
</feature>
<evidence type="ECO:0000256" key="1">
    <source>
        <dbReference type="ARBA" id="ARBA00009108"/>
    </source>
</evidence>
<dbReference type="GeneID" id="93001608"/>